<gene>
    <name evidence="1" type="ORF">BD310DRAFT_935288</name>
</gene>
<sequence length="156" mass="17225">MSNRDYYGGGGQQQYYPPQGASHVMCLAGRGRLMSFARWLLPPAAPASLWPAALRRPALWPAALSASAPSADRLRVRSGAELCLWSSMTERRSFRNGIDNSKTRVAETDAWHVWRECVRSHRDTRLSALSPDRCICAPQNCAAIACSRVVRQALPA</sequence>
<name>A0A4Q9PKR0_9APHY</name>
<accession>A0A4Q9PKR0</accession>
<dbReference type="AlphaFoldDB" id="A0A4Q9PKR0"/>
<proteinExistence type="predicted"/>
<evidence type="ECO:0000313" key="1">
    <source>
        <dbReference type="EMBL" id="TBU54686.1"/>
    </source>
</evidence>
<organism evidence="1 2">
    <name type="scientific">Dichomitus squalens</name>
    <dbReference type="NCBI Taxonomy" id="114155"/>
    <lineage>
        <taxon>Eukaryota</taxon>
        <taxon>Fungi</taxon>
        <taxon>Dikarya</taxon>
        <taxon>Basidiomycota</taxon>
        <taxon>Agaricomycotina</taxon>
        <taxon>Agaricomycetes</taxon>
        <taxon>Polyporales</taxon>
        <taxon>Polyporaceae</taxon>
        <taxon>Dichomitus</taxon>
    </lineage>
</organism>
<keyword evidence="2" id="KW-1185">Reference proteome</keyword>
<evidence type="ECO:0000313" key="2">
    <source>
        <dbReference type="Proteomes" id="UP000292082"/>
    </source>
</evidence>
<protein>
    <submittedName>
        <fullName evidence="1">Uncharacterized protein</fullName>
    </submittedName>
</protein>
<dbReference type="Proteomes" id="UP000292082">
    <property type="component" value="Unassembled WGS sequence"/>
</dbReference>
<reference evidence="1 2" key="1">
    <citation type="submission" date="2019-01" db="EMBL/GenBank/DDBJ databases">
        <title>Draft genome sequences of three monokaryotic isolates of the white-rot basidiomycete fungus Dichomitus squalens.</title>
        <authorList>
            <consortium name="DOE Joint Genome Institute"/>
            <person name="Lopez S.C."/>
            <person name="Andreopoulos B."/>
            <person name="Pangilinan J."/>
            <person name="Lipzen A."/>
            <person name="Riley R."/>
            <person name="Ahrendt S."/>
            <person name="Ng V."/>
            <person name="Barry K."/>
            <person name="Daum C."/>
            <person name="Grigoriev I.V."/>
            <person name="Hilden K.S."/>
            <person name="Makela M.R."/>
            <person name="de Vries R.P."/>
        </authorList>
    </citation>
    <scope>NUCLEOTIDE SEQUENCE [LARGE SCALE GENOMIC DNA]</scope>
    <source>
        <strain evidence="1 2">CBS 464.89</strain>
    </source>
</reference>
<dbReference type="EMBL" id="ML145183">
    <property type="protein sequence ID" value="TBU54686.1"/>
    <property type="molecule type" value="Genomic_DNA"/>
</dbReference>